<proteinExistence type="predicted"/>
<dbReference type="Proteomes" id="UP000077154">
    <property type="component" value="Unassembled WGS sequence"/>
</dbReference>
<name>A0A177AKX4_9PEZI</name>
<gene>
    <name evidence="1" type="ORF">VC83_00814</name>
</gene>
<accession>A0A177AKX4</accession>
<sequence>MLCFAASEQTGEAHALASCADRVEDDSLLRLDLGVMSVLAMEGGEHTFALLVSLTAEKPSRRFWKEHYDNREEETKYNLESDGPSLVNTLVIGELRTVVDPISNDSSERDRSAPRYRSRDHGSMIGAFGLICGNS</sequence>
<dbReference type="EMBL" id="KV441387">
    <property type="protein sequence ID" value="OAF62685.1"/>
    <property type="molecule type" value="Genomic_DNA"/>
</dbReference>
<protein>
    <submittedName>
        <fullName evidence="1">Uncharacterized protein</fullName>
    </submittedName>
</protein>
<evidence type="ECO:0000313" key="1">
    <source>
        <dbReference type="EMBL" id="OAF62685.1"/>
    </source>
</evidence>
<reference evidence="1" key="1">
    <citation type="submission" date="2016-03" db="EMBL/GenBank/DDBJ databases">
        <title>Updated assembly of Pseudogymnoascus destructans, the fungus causing white-nose syndrome of bats.</title>
        <authorList>
            <person name="Palmer J.M."/>
            <person name="Drees K.P."/>
            <person name="Foster J.T."/>
            <person name="Lindner D.L."/>
        </authorList>
    </citation>
    <scope>NUCLEOTIDE SEQUENCE [LARGE SCALE GENOMIC DNA]</scope>
    <source>
        <strain evidence="1">20631-21</strain>
    </source>
</reference>
<organism evidence="1">
    <name type="scientific">Pseudogymnoascus destructans</name>
    <dbReference type="NCBI Taxonomy" id="655981"/>
    <lineage>
        <taxon>Eukaryota</taxon>
        <taxon>Fungi</taxon>
        <taxon>Dikarya</taxon>
        <taxon>Ascomycota</taxon>
        <taxon>Pezizomycotina</taxon>
        <taxon>Leotiomycetes</taxon>
        <taxon>Thelebolales</taxon>
        <taxon>Thelebolaceae</taxon>
        <taxon>Pseudogymnoascus</taxon>
    </lineage>
</organism>
<dbReference type="GeneID" id="36283907"/>
<dbReference type="AlphaFoldDB" id="A0A177AKX4"/>
<dbReference type="RefSeq" id="XP_024327957.1">
    <property type="nucleotide sequence ID" value="XM_024464501.1"/>
</dbReference>